<evidence type="ECO:0000256" key="2">
    <source>
        <dbReference type="SAM" id="Phobius"/>
    </source>
</evidence>
<feature type="transmembrane region" description="Helical" evidence="2">
    <location>
        <begin position="1124"/>
        <end position="1152"/>
    </location>
</feature>
<gene>
    <name evidence="3" type="ORF">CRHIZ90672A_00008990</name>
</gene>
<feature type="transmembrane region" description="Helical" evidence="2">
    <location>
        <begin position="653"/>
        <end position="675"/>
    </location>
</feature>
<keyword evidence="2" id="KW-1133">Transmembrane helix</keyword>
<keyword evidence="2" id="KW-0812">Transmembrane</keyword>
<evidence type="ECO:0000313" key="3">
    <source>
        <dbReference type="EMBL" id="CAH0041256.1"/>
    </source>
</evidence>
<evidence type="ECO:0000256" key="1">
    <source>
        <dbReference type="SAM" id="MobiDB-lite"/>
    </source>
</evidence>
<evidence type="ECO:0000313" key="4">
    <source>
        <dbReference type="Proteomes" id="UP000696573"/>
    </source>
</evidence>
<feature type="transmembrane region" description="Helical" evidence="2">
    <location>
        <begin position="687"/>
        <end position="705"/>
    </location>
</feature>
<dbReference type="Proteomes" id="UP000696573">
    <property type="component" value="Unassembled WGS sequence"/>
</dbReference>
<feature type="region of interest" description="Disordered" evidence="1">
    <location>
        <begin position="1"/>
        <end position="53"/>
    </location>
</feature>
<feature type="transmembrane region" description="Helical" evidence="2">
    <location>
        <begin position="206"/>
        <end position="230"/>
    </location>
</feature>
<name>A0A9N9VXH6_9HYPO</name>
<protein>
    <submittedName>
        <fullName evidence="3">Uncharacterized protein</fullName>
    </submittedName>
</protein>
<proteinExistence type="predicted"/>
<keyword evidence="4" id="KW-1185">Reference proteome</keyword>
<dbReference type="EMBL" id="CABFNQ020000763">
    <property type="protein sequence ID" value="CAH0041256.1"/>
    <property type="molecule type" value="Genomic_DNA"/>
</dbReference>
<feature type="transmembrane region" description="Helical" evidence="2">
    <location>
        <begin position="95"/>
        <end position="116"/>
    </location>
</feature>
<dbReference type="AlphaFoldDB" id="A0A9N9VXH6"/>
<sequence length="1242" mass="138825">MARASFELPLMTHNGRPDTLQTAPKDNRNAQKAGANWRDAELQPLHTEPGLSTVTETKMARETTPLTTDATFSERAQNGQSGGSKWRPFWLHSRVLLLFLAFFIGCMIALPVLLSYSSKYKGITEVQQGFEKPWRFISIAAQYLIRFIVLTLVAIFWNRVELQVLRYAPWIAVQPNQPLDRAMLDLDYVSMMPPVALFQSLKNRHFLVFTAVLTSIICKAQIVLSPSLFFSETTRFTYPTEIQLLDSFDTSFDVQQDIREGTGNTAEKTGPYYNSRAVRKFDLELPFGVSQDAAYQTFSSGADGTGTRGTTQAPVTATVDALFMDIECLKLENYTASRNRTEEGIFYANLELKFEQCDQPLSVSSLFFYIQDSNVTTLVPPNFWAIETLSENHCSILPTQFSPFIYYGALPRGNITEDTSTIEMEAFGALMCAPKSWISEVRVTDNGVSPIVSSWEFEQPRPFNVSLWDIIPGSLSNDMGHWFPNQARGSSGAIGPVNVESRLWGRTPVANDTSLYQTNILYEATRNMTKYFGPMAAHYRLKLSNDSSYGHGYTTVARLRLKANRGVCIAMTVLFSLSATVALWSIVSLRRNLKPWHRDPATILGSMIFFDRQNVDQAPSMESLLDKPASTLPEQSNSTYTMLPLRTWVRSTYLIYVMGLIVALAITLHISQSAIGLTTIDQTTSPLWLASLPALAMAIVSLYATSCDTAVRDIAILSKLSSTPCNAMEIDMSLLDMLGFTALYYSLRLRLYTVTVTQLLAIVCGVLVSLSGILYSSQHSPKSTPISFEPTSWFGYRTPLVDPVETYMDLQPNEYEVTRNDLSSLVLAQNTSTIKYPQWTYRDLVFPSFAIDEAVQFWDSGTSVRVTLPAARLTPDCIHINNTAVEKTITCPNGTEVSYNLTSLSRSTGYYASMVSGERTPGVIRLACDLEADELDDRTWTYLDQTYSWGWISNPGANHSTEWSCNYTWAEVPTVVTFHFVDGKAQIDYDNPPTAAYDQSKPYDPPFSIPIFSQAYTAVYGAVFPQFNLPNSDALQVGYEFAYLVEPFGSIKLEDLADANQEEKILDALHFSRAQIAAQLANLEHRLALNETSGAQPAQHGKLPLIEGSLTDGDRYRLIQSFEITMALIVLLSIFFVVNLWALISAALMHFLASKFPLLLDLELKGKGHHGLNSIRMTDSLLSESNYADYLPKNAALLSLRELYNQLAGVSFRMGRFWRKDTKTAVYTVGVLDNSNLQPLDK</sequence>
<reference evidence="3" key="1">
    <citation type="submission" date="2021-10" db="EMBL/GenBank/DDBJ databases">
        <authorList>
            <person name="Piombo E."/>
        </authorList>
    </citation>
    <scope>NUCLEOTIDE SEQUENCE</scope>
</reference>
<feature type="transmembrane region" description="Helical" evidence="2">
    <location>
        <begin position="569"/>
        <end position="589"/>
    </location>
</feature>
<keyword evidence="2" id="KW-0472">Membrane</keyword>
<dbReference type="Pfam" id="PF11915">
    <property type="entry name" value="DUF3433"/>
    <property type="match status" value="2"/>
</dbReference>
<dbReference type="InterPro" id="IPR021840">
    <property type="entry name" value="DUF3433"/>
</dbReference>
<feature type="transmembrane region" description="Helical" evidence="2">
    <location>
        <begin position="136"/>
        <end position="157"/>
    </location>
</feature>
<organism evidence="3 4">
    <name type="scientific">Clonostachys rhizophaga</name>
    <dbReference type="NCBI Taxonomy" id="160324"/>
    <lineage>
        <taxon>Eukaryota</taxon>
        <taxon>Fungi</taxon>
        <taxon>Dikarya</taxon>
        <taxon>Ascomycota</taxon>
        <taxon>Pezizomycotina</taxon>
        <taxon>Sordariomycetes</taxon>
        <taxon>Hypocreomycetidae</taxon>
        <taxon>Hypocreales</taxon>
        <taxon>Bionectriaceae</taxon>
        <taxon>Clonostachys</taxon>
    </lineage>
</organism>
<dbReference type="PANTHER" id="PTHR37544:SF3">
    <property type="entry name" value="SPRAY"/>
    <property type="match status" value="1"/>
</dbReference>
<feature type="transmembrane region" description="Helical" evidence="2">
    <location>
        <begin position="751"/>
        <end position="775"/>
    </location>
</feature>
<dbReference type="PANTHER" id="PTHR37544">
    <property type="entry name" value="SPRAY-RELATED"/>
    <property type="match status" value="1"/>
</dbReference>
<accession>A0A9N9VXH6</accession>
<comment type="caution">
    <text evidence="3">The sequence shown here is derived from an EMBL/GenBank/DDBJ whole genome shotgun (WGS) entry which is preliminary data.</text>
</comment>
<dbReference type="OrthoDB" id="5332281at2759"/>